<dbReference type="EMBL" id="UOET01000212">
    <property type="protein sequence ID" value="VAW28247.1"/>
    <property type="molecule type" value="Genomic_DNA"/>
</dbReference>
<proteinExistence type="predicted"/>
<evidence type="ECO:0000313" key="1">
    <source>
        <dbReference type="EMBL" id="VAW28247.1"/>
    </source>
</evidence>
<organism evidence="1">
    <name type="scientific">hydrothermal vent metagenome</name>
    <dbReference type="NCBI Taxonomy" id="652676"/>
    <lineage>
        <taxon>unclassified sequences</taxon>
        <taxon>metagenomes</taxon>
        <taxon>ecological metagenomes</taxon>
    </lineage>
</organism>
<name>A0A3B0USM9_9ZZZZ</name>
<protein>
    <recommendedName>
        <fullName evidence="2">Transcriptional regulator, AbiEi antitoxin, Type IV TA system</fullName>
    </recommendedName>
</protein>
<reference evidence="1" key="1">
    <citation type="submission" date="2018-06" db="EMBL/GenBank/DDBJ databases">
        <authorList>
            <person name="Zhirakovskaya E."/>
        </authorList>
    </citation>
    <scope>NUCLEOTIDE SEQUENCE</scope>
</reference>
<accession>A0A3B0USM9</accession>
<evidence type="ECO:0008006" key="2">
    <source>
        <dbReference type="Google" id="ProtNLM"/>
    </source>
</evidence>
<sequence length="211" mass="25196">MDYLSFRNQMYDLACFSIDQVYAWQPGFDRNNLYRWTKKGLLVRLKRGYFAFPEYKRKPDYAWYFANCMYKPSYISLHTALSFYGIIPESVIQITSVTTLKTISFFNEFAQYTYRSVKKELMFGYGLKSLPDGRGIRFASSEKALLDLLYLYPEYNTLRQMEDLRLDGDFIHNEFNIKLFKDYLKLFHNKALEHRVQLFFSAYGLSPLQRS</sequence>
<gene>
    <name evidence="1" type="ORF">MNBD_BACTEROID07-861</name>
</gene>
<dbReference type="AlphaFoldDB" id="A0A3B0USM9"/>